<organism evidence="4 5">
    <name type="scientific">Papiliotrema laurentii</name>
    <name type="common">Cryptococcus laurentii</name>
    <dbReference type="NCBI Taxonomy" id="5418"/>
    <lineage>
        <taxon>Eukaryota</taxon>
        <taxon>Fungi</taxon>
        <taxon>Dikarya</taxon>
        <taxon>Basidiomycota</taxon>
        <taxon>Agaricomycotina</taxon>
        <taxon>Tremellomycetes</taxon>
        <taxon>Tremellales</taxon>
        <taxon>Rhynchogastremaceae</taxon>
        <taxon>Papiliotrema</taxon>
    </lineage>
</organism>
<name>A0AAD9FVS6_PAPLA</name>
<dbReference type="GO" id="GO:0016151">
    <property type="term" value="F:nickel cation binding"/>
    <property type="evidence" value="ECO:0007669"/>
    <property type="project" value="InterPro"/>
</dbReference>
<keyword evidence="5" id="KW-1185">Reference proteome</keyword>
<dbReference type="Proteomes" id="UP001182556">
    <property type="component" value="Unassembled WGS sequence"/>
</dbReference>
<reference evidence="4" key="1">
    <citation type="submission" date="2023-02" db="EMBL/GenBank/DDBJ databases">
        <title>Identification and recombinant expression of a fungal hydrolase from Papiliotrema laurentii that hydrolyzes apple cutin and clears colloidal polyester polyurethane.</title>
        <authorList>
            <consortium name="DOE Joint Genome Institute"/>
            <person name="Roman V.A."/>
            <person name="Bojanowski C."/>
            <person name="Crable B.R."/>
            <person name="Wagner D.N."/>
            <person name="Hung C.S."/>
            <person name="Nadeau L.J."/>
            <person name="Schratz L."/>
            <person name="Haridas S."/>
            <person name="Pangilinan J."/>
            <person name="Lipzen A."/>
            <person name="Na H."/>
            <person name="Yan M."/>
            <person name="Ng V."/>
            <person name="Grigoriev I.V."/>
            <person name="Spatafora J.W."/>
            <person name="Barlow D."/>
            <person name="Biffinger J."/>
            <person name="Kelley-Loughnane N."/>
            <person name="Varaljay V.A."/>
            <person name="Crookes-Goodson W.J."/>
        </authorList>
    </citation>
    <scope>NUCLEOTIDE SEQUENCE</scope>
    <source>
        <strain evidence="4">5307AH</strain>
    </source>
</reference>
<protein>
    <recommendedName>
        <fullName evidence="6">Urease accessory protein UreF</fullName>
    </recommendedName>
</protein>
<dbReference type="EMBL" id="JAODAN010000001">
    <property type="protein sequence ID" value="KAK1927010.1"/>
    <property type="molecule type" value="Genomic_DNA"/>
</dbReference>
<evidence type="ECO:0000256" key="3">
    <source>
        <dbReference type="ARBA" id="ARBA00046339"/>
    </source>
</evidence>
<dbReference type="Pfam" id="PF01730">
    <property type="entry name" value="UreF"/>
    <property type="match status" value="1"/>
</dbReference>
<dbReference type="InterPro" id="IPR038277">
    <property type="entry name" value="UreF_sf"/>
</dbReference>
<keyword evidence="2" id="KW-0143">Chaperone</keyword>
<dbReference type="InterPro" id="IPR002639">
    <property type="entry name" value="UreF"/>
</dbReference>
<accession>A0AAD9FVS6</accession>
<dbReference type="PANTHER" id="PTHR33620:SF1">
    <property type="entry name" value="UREASE ACCESSORY PROTEIN F"/>
    <property type="match status" value="1"/>
</dbReference>
<evidence type="ECO:0008006" key="6">
    <source>
        <dbReference type="Google" id="ProtNLM"/>
    </source>
</evidence>
<evidence type="ECO:0000313" key="4">
    <source>
        <dbReference type="EMBL" id="KAK1927010.1"/>
    </source>
</evidence>
<gene>
    <name evidence="4" type="ORF">DB88DRAFT_448313</name>
</gene>
<dbReference type="AlphaFoldDB" id="A0AAD9FVS6"/>
<evidence type="ECO:0000256" key="2">
    <source>
        <dbReference type="ARBA" id="ARBA00023186"/>
    </source>
</evidence>
<comment type="caution">
    <text evidence="4">The sequence shown here is derived from an EMBL/GenBank/DDBJ whole genome shotgun (WGS) entry which is preliminary data.</text>
</comment>
<dbReference type="Gene3D" id="1.10.4190.10">
    <property type="entry name" value="Urease accessory protein UreF"/>
    <property type="match status" value="1"/>
</dbReference>
<keyword evidence="1" id="KW-0996">Nickel insertion</keyword>
<evidence type="ECO:0000256" key="1">
    <source>
        <dbReference type="ARBA" id="ARBA00022988"/>
    </source>
</evidence>
<dbReference type="PANTHER" id="PTHR33620">
    <property type="entry name" value="UREASE ACCESSORY PROTEIN F"/>
    <property type="match status" value="1"/>
</dbReference>
<evidence type="ECO:0000313" key="5">
    <source>
        <dbReference type="Proteomes" id="UP001182556"/>
    </source>
</evidence>
<proteinExistence type="inferred from homology"/>
<comment type="similarity">
    <text evidence="3">Belongs to the UreF family.</text>
</comment>
<sequence>MSPMAIPSPAEVHLLYVLLDSNLPTGGFVASSGLESYAKHGFFTSQPTYANSLSSNGASGQKPAKLPPTQAMMEFAYAEVENYASTTLSFVADAWHAVNSVLEGHALVGPTADSAPLDLDATIKVIEELDQFHEATMLSHVVRRSSKAQGVAMLTLHSRGLSLPSGLQEGDLLGMYDQKEMDRQREGDRIVERYKRSVRGGKSPGHLAVCWGVITASLGLALERALHLHLFLHARSLLSSAVRLNIIGPYASSQLLLHPMRTLIESTTSRYAASPGRTSLDDADNESIGFWDWAETDYGPATTWPLGEVLSGRHDLQHSRIFNS</sequence>